<dbReference type="CDD" id="cd05233">
    <property type="entry name" value="SDR_c"/>
    <property type="match status" value="1"/>
</dbReference>
<evidence type="ECO:0000256" key="2">
    <source>
        <dbReference type="ARBA" id="ARBA00023002"/>
    </source>
</evidence>
<dbReference type="FunFam" id="3.40.50.720:FF:000084">
    <property type="entry name" value="Short-chain dehydrogenase reductase"/>
    <property type="match status" value="1"/>
</dbReference>
<keyword evidence="2" id="KW-0560">Oxidoreductase</keyword>
<dbReference type="EMBL" id="CAFABA010000003">
    <property type="protein sequence ID" value="CAB4813129.1"/>
    <property type="molecule type" value="Genomic_DNA"/>
</dbReference>
<dbReference type="SUPFAM" id="SSF51735">
    <property type="entry name" value="NAD(P)-binding Rossmann-fold domains"/>
    <property type="match status" value="1"/>
</dbReference>
<dbReference type="PRINTS" id="PR00080">
    <property type="entry name" value="SDRFAMILY"/>
</dbReference>
<dbReference type="InterPro" id="IPR036291">
    <property type="entry name" value="NAD(P)-bd_dom_sf"/>
</dbReference>
<protein>
    <submittedName>
        <fullName evidence="3">Unannotated protein</fullName>
    </submittedName>
</protein>
<evidence type="ECO:0000256" key="1">
    <source>
        <dbReference type="ARBA" id="ARBA00006484"/>
    </source>
</evidence>
<name>A0A6J6S544_9ZZZZ</name>
<gene>
    <name evidence="3" type="ORF">UFOPK2754_00401</name>
    <name evidence="4" type="ORF">UFOPK3139_00143</name>
    <name evidence="5" type="ORF">UFOPK3543_00041</name>
</gene>
<dbReference type="Pfam" id="PF00106">
    <property type="entry name" value="adh_short"/>
    <property type="match status" value="1"/>
</dbReference>
<accession>A0A6J6S544</accession>
<dbReference type="EMBL" id="CAFBMH010000001">
    <property type="protein sequence ID" value="CAB4888546.1"/>
    <property type="molecule type" value="Genomic_DNA"/>
</dbReference>
<dbReference type="InterPro" id="IPR002347">
    <property type="entry name" value="SDR_fam"/>
</dbReference>
<organism evidence="3">
    <name type="scientific">freshwater metagenome</name>
    <dbReference type="NCBI Taxonomy" id="449393"/>
    <lineage>
        <taxon>unclassified sequences</taxon>
        <taxon>metagenomes</taxon>
        <taxon>ecological metagenomes</taxon>
    </lineage>
</organism>
<dbReference type="EMBL" id="CAEZYR010000008">
    <property type="protein sequence ID" value="CAB4729823.1"/>
    <property type="molecule type" value="Genomic_DNA"/>
</dbReference>
<dbReference type="PRINTS" id="PR00081">
    <property type="entry name" value="GDHRDH"/>
</dbReference>
<dbReference type="PANTHER" id="PTHR43669">
    <property type="entry name" value="5-KETO-D-GLUCONATE 5-REDUCTASE"/>
    <property type="match status" value="1"/>
</dbReference>
<dbReference type="PANTHER" id="PTHR43669:SF3">
    <property type="entry name" value="ALCOHOL DEHYDROGENASE, PUTATIVE (AFU_ORTHOLOGUE AFUA_3G03445)-RELATED"/>
    <property type="match status" value="1"/>
</dbReference>
<evidence type="ECO:0000313" key="5">
    <source>
        <dbReference type="EMBL" id="CAB4888546.1"/>
    </source>
</evidence>
<proteinExistence type="inferred from homology"/>
<dbReference type="Gene3D" id="3.40.50.720">
    <property type="entry name" value="NAD(P)-binding Rossmann-like Domain"/>
    <property type="match status" value="1"/>
</dbReference>
<evidence type="ECO:0000313" key="4">
    <source>
        <dbReference type="EMBL" id="CAB4813129.1"/>
    </source>
</evidence>
<reference evidence="3" key="1">
    <citation type="submission" date="2020-05" db="EMBL/GenBank/DDBJ databases">
        <authorList>
            <person name="Chiriac C."/>
            <person name="Salcher M."/>
            <person name="Ghai R."/>
            <person name="Kavagutti S V."/>
        </authorList>
    </citation>
    <scope>NUCLEOTIDE SEQUENCE</scope>
</reference>
<dbReference type="NCBIfam" id="NF005909">
    <property type="entry name" value="PRK07890.1"/>
    <property type="match status" value="1"/>
</dbReference>
<dbReference type="AlphaFoldDB" id="A0A6J6S544"/>
<sequence>MTASTLLQGKVVIISGVGVGFGRDLALAMVENGAQVVLGARRDSTLQSVAAEIEASGGECVWRTCDITEPEQCEALAQLAVDTFGGLDVLVNNAFDPGVLKGSPYEWEPSGDPVTWEPLLTADLDVFRRAMDVNFFGTLNMTRAAVPHMQTRGEGRVIMINTQSSMWIKPMHGAYASSKGALWTVTKTLARELGPLGIRVNGLHPGFIDGIPVSKSINESADRIGMPVEQLRQAIAAETCLGYLPPGDELAGAAVFFASDLARPITGQALAINAGHWLH</sequence>
<evidence type="ECO:0000313" key="3">
    <source>
        <dbReference type="EMBL" id="CAB4729823.1"/>
    </source>
</evidence>
<dbReference type="GO" id="GO:0016491">
    <property type="term" value="F:oxidoreductase activity"/>
    <property type="evidence" value="ECO:0007669"/>
    <property type="project" value="UniProtKB-KW"/>
</dbReference>
<comment type="similarity">
    <text evidence="1">Belongs to the short-chain dehydrogenases/reductases (SDR) family.</text>
</comment>